<proteinExistence type="predicted"/>
<organism evidence="2 3">
    <name type="scientific">Ovis ammon polii</name>
    <dbReference type="NCBI Taxonomy" id="230172"/>
    <lineage>
        <taxon>Eukaryota</taxon>
        <taxon>Metazoa</taxon>
        <taxon>Chordata</taxon>
        <taxon>Craniata</taxon>
        <taxon>Vertebrata</taxon>
        <taxon>Euteleostomi</taxon>
        <taxon>Mammalia</taxon>
        <taxon>Eutheria</taxon>
        <taxon>Laurasiatheria</taxon>
        <taxon>Artiodactyla</taxon>
        <taxon>Ruminantia</taxon>
        <taxon>Pecora</taxon>
        <taxon>Bovidae</taxon>
        <taxon>Caprinae</taxon>
        <taxon>Ovis</taxon>
    </lineage>
</organism>
<comment type="caution">
    <text evidence="2">The sequence shown here is derived from an EMBL/GenBank/DDBJ whole genome shotgun (WGS) entry which is preliminary data.</text>
</comment>
<feature type="region of interest" description="Disordered" evidence="1">
    <location>
        <begin position="189"/>
        <end position="227"/>
    </location>
</feature>
<dbReference type="Proteomes" id="UP001214576">
    <property type="component" value="Unassembled WGS sequence"/>
</dbReference>
<feature type="non-terminal residue" evidence="2">
    <location>
        <position position="227"/>
    </location>
</feature>
<dbReference type="AlphaFoldDB" id="A0AAD4TQE1"/>
<keyword evidence="3" id="KW-1185">Reference proteome</keyword>
<dbReference type="EMBL" id="JAKZEL010000025">
    <property type="protein sequence ID" value="KAI4530475.1"/>
    <property type="molecule type" value="Genomic_DNA"/>
</dbReference>
<gene>
    <name evidence="2" type="ORF">MG293_019364</name>
</gene>
<reference evidence="2" key="1">
    <citation type="submission" date="2022-03" db="EMBL/GenBank/DDBJ databases">
        <title>Genomic analyses of argali, domestic sheep and their hybrids provide insights into chromosomal evolution, heterosis and genetic basis of agronomic traits.</title>
        <authorList>
            <person name="Li M."/>
        </authorList>
    </citation>
    <scope>NUCLEOTIDE SEQUENCE</scope>
    <source>
        <strain evidence="2">CAU-MHL-2022a</strain>
        <tissue evidence="2">Skin</tissue>
    </source>
</reference>
<evidence type="ECO:0000313" key="2">
    <source>
        <dbReference type="EMBL" id="KAI4530475.1"/>
    </source>
</evidence>
<protein>
    <submittedName>
        <fullName evidence="2">Uncharacterized protein</fullName>
    </submittedName>
</protein>
<feature type="region of interest" description="Disordered" evidence="1">
    <location>
        <begin position="50"/>
        <end position="69"/>
    </location>
</feature>
<name>A0AAD4TQE1_OVIAM</name>
<accession>A0AAD4TQE1</accession>
<feature type="compositionally biased region" description="Polar residues" evidence="1">
    <location>
        <begin position="205"/>
        <end position="227"/>
    </location>
</feature>
<evidence type="ECO:0000256" key="1">
    <source>
        <dbReference type="SAM" id="MobiDB-lite"/>
    </source>
</evidence>
<sequence length="227" mass="24484">GAPKPIAIEPCAGNRAAVLTVFLCLPRGPSGAPPPGQSGLAIASALIDISQQKPSDSKDKTSGVRNRKHHLSTRIPPFDEEIIVPCLTGYAAALSEQETEPLEDPSRYAVFYSSIQRCVLASTRKSGLYPGLERGENCGFKLFDFMRAPYEGEAWSDQKFEVFITLVTVISEGSGSGFTSSFFRVQGSQSQSITEDTEHSASRYLMTSDQTDPQSGQAITAESQDNP</sequence>
<evidence type="ECO:0000313" key="3">
    <source>
        <dbReference type="Proteomes" id="UP001214576"/>
    </source>
</evidence>